<accession>A0A2W5T7S0</accession>
<dbReference type="EMBL" id="QFQP01000025">
    <property type="protein sequence ID" value="PZR08386.1"/>
    <property type="molecule type" value="Genomic_DNA"/>
</dbReference>
<dbReference type="Proteomes" id="UP000249061">
    <property type="component" value="Unassembled WGS sequence"/>
</dbReference>
<gene>
    <name evidence="1" type="ORF">DI536_24715</name>
</gene>
<dbReference type="AlphaFoldDB" id="A0A2W5T7S0"/>
<name>A0A2W5T7S0_9BACT</name>
<comment type="caution">
    <text evidence="1">The sequence shown here is derived from an EMBL/GenBank/DDBJ whole genome shotgun (WGS) entry which is preliminary data.</text>
</comment>
<evidence type="ECO:0000313" key="2">
    <source>
        <dbReference type="Proteomes" id="UP000249061"/>
    </source>
</evidence>
<evidence type="ECO:0000313" key="1">
    <source>
        <dbReference type="EMBL" id="PZR08386.1"/>
    </source>
</evidence>
<reference evidence="1 2" key="1">
    <citation type="submission" date="2017-08" db="EMBL/GenBank/DDBJ databases">
        <title>Infants hospitalized years apart are colonized by the same room-sourced microbial strains.</title>
        <authorList>
            <person name="Brooks B."/>
            <person name="Olm M.R."/>
            <person name="Firek B.A."/>
            <person name="Baker R."/>
            <person name="Thomas B.C."/>
            <person name="Morowitz M.J."/>
            <person name="Banfield J.F."/>
        </authorList>
    </citation>
    <scope>NUCLEOTIDE SEQUENCE [LARGE SCALE GENOMIC DNA]</scope>
    <source>
        <strain evidence="1">S2_003_000_R2_14</strain>
    </source>
</reference>
<protein>
    <submittedName>
        <fullName evidence="1">Uncharacterized protein</fullName>
    </submittedName>
</protein>
<proteinExistence type="predicted"/>
<sequence>MSGGHGYHDDDDDKGGDTKVKKRFEFDCPSCNANNPWPDGYVDRDEVICHYCGTSFEARFTDEGKVKFREV</sequence>
<organism evidence="1 2">
    <name type="scientific">Archangium gephyra</name>
    <dbReference type="NCBI Taxonomy" id="48"/>
    <lineage>
        <taxon>Bacteria</taxon>
        <taxon>Pseudomonadati</taxon>
        <taxon>Myxococcota</taxon>
        <taxon>Myxococcia</taxon>
        <taxon>Myxococcales</taxon>
        <taxon>Cystobacterineae</taxon>
        <taxon>Archangiaceae</taxon>
        <taxon>Archangium</taxon>
    </lineage>
</organism>